<name>A0A1D1YB32_9ARAE</name>
<accession>A0A1D1YB32</accession>
<gene>
    <name evidence="2" type="primary">AAO1_0</name>
    <name evidence="2" type="ORF">g.67212</name>
</gene>
<evidence type="ECO:0000256" key="1">
    <source>
        <dbReference type="ARBA" id="ARBA00022505"/>
    </source>
</evidence>
<dbReference type="SUPFAM" id="SSF56003">
    <property type="entry name" value="Molybdenum cofactor-binding domain"/>
    <property type="match status" value="1"/>
</dbReference>
<dbReference type="InterPro" id="IPR037165">
    <property type="entry name" value="AldOxase/xan_DH_Mopterin-bd_sf"/>
</dbReference>
<dbReference type="AlphaFoldDB" id="A0A1D1YB32"/>
<dbReference type="PANTHER" id="PTHR11908:SF132">
    <property type="entry name" value="ALDEHYDE OXIDASE 1-RELATED"/>
    <property type="match status" value="1"/>
</dbReference>
<sequence length="141" mass="15687">MLEEYLTNSDGLVISEGTWTYKIPTVDTIPREFNVDLLNSGHHKKRVLSSKASGEPPLLLAVSVHCATREAIREARKQLFSCNSEDIPPIFQLDVPATMPVVKSLCGYDNVERYLEACLHGWSKLGAIYIPENGSKINTLN</sequence>
<dbReference type="EMBL" id="GDJX01016087">
    <property type="protein sequence ID" value="JAT51849.1"/>
    <property type="molecule type" value="Transcribed_RNA"/>
</dbReference>
<dbReference type="GO" id="GO:0016491">
    <property type="term" value="F:oxidoreductase activity"/>
    <property type="evidence" value="ECO:0007669"/>
    <property type="project" value="InterPro"/>
</dbReference>
<dbReference type="Gene3D" id="3.30.365.10">
    <property type="entry name" value="Aldehyde oxidase/xanthine dehydrogenase, molybdopterin binding domain"/>
    <property type="match status" value="1"/>
</dbReference>
<organism evidence="2">
    <name type="scientific">Anthurium amnicola</name>
    <dbReference type="NCBI Taxonomy" id="1678845"/>
    <lineage>
        <taxon>Eukaryota</taxon>
        <taxon>Viridiplantae</taxon>
        <taxon>Streptophyta</taxon>
        <taxon>Embryophyta</taxon>
        <taxon>Tracheophyta</taxon>
        <taxon>Spermatophyta</taxon>
        <taxon>Magnoliopsida</taxon>
        <taxon>Liliopsida</taxon>
        <taxon>Araceae</taxon>
        <taxon>Pothoideae</taxon>
        <taxon>Potheae</taxon>
        <taxon>Anthurium</taxon>
    </lineage>
</organism>
<dbReference type="InterPro" id="IPR016208">
    <property type="entry name" value="Ald_Oxase/xanthine_DH-like"/>
</dbReference>
<keyword evidence="1" id="KW-0500">Molybdenum</keyword>
<dbReference type="GO" id="GO:0005506">
    <property type="term" value="F:iron ion binding"/>
    <property type="evidence" value="ECO:0007669"/>
    <property type="project" value="InterPro"/>
</dbReference>
<dbReference type="PANTHER" id="PTHR11908">
    <property type="entry name" value="XANTHINE DEHYDROGENASE"/>
    <property type="match status" value="1"/>
</dbReference>
<evidence type="ECO:0000313" key="2">
    <source>
        <dbReference type="EMBL" id="JAT51849.1"/>
    </source>
</evidence>
<reference evidence="2" key="1">
    <citation type="submission" date="2015-07" db="EMBL/GenBank/DDBJ databases">
        <title>Transcriptome Assembly of Anthurium amnicola.</title>
        <authorList>
            <person name="Suzuki J."/>
        </authorList>
    </citation>
    <scope>NUCLEOTIDE SEQUENCE</scope>
</reference>
<protein>
    <submittedName>
        <fullName evidence="2">Aldehyde oxidase 1</fullName>
    </submittedName>
</protein>
<proteinExistence type="predicted"/>